<feature type="chain" id="PRO_5009582700" description="Transglycosylase SLT domain-containing protein" evidence="2">
    <location>
        <begin position="27"/>
        <end position="463"/>
    </location>
</feature>
<gene>
    <name evidence="4" type="ORF">A2626_01435</name>
</gene>
<dbReference type="Pfam" id="PF13406">
    <property type="entry name" value="SLT_2"/>
    <property type="match status" value="1"/>
</dbReference>
<evidence type="ECO:0000256" key="1">
    <source>
        <dbReference type="SAM" id="Coils"/>
    </source>
</evidence>
<dbReference type="InterPro" id="IPR031304">
    <property type="entry name" value="SLT_2"/>
</dbReference>
<feature type="signal peptide" evidence="2">
    <location>
        <begin position="1"/>
        <end position="26"/>
    </location>
</feature>
<dbReference type="InterPro" id="IPR023346">
    <property type="entry name" value="Lysozyme-like_dom_sf"/>
</dbReference>
<feature type="domain" description="Transglycosylase SLT" evidence="3">
    <location>
        <begin position="232"/>
        <end position="417"/>
    </location>
</feature>
<organism evidence="4 5">
    <name type="scientific">Candidatus Nealsonbacteria bacterium RIFCSPHIGHO2_01_FULL_38_55</name>
    <dbReference type="NCBI Taxonomy" id="1801664"/>
    <lineage>
        <taxon>Bacteria</taxon>
        <taxon>Candidatus Nealsoniibacteriota</taxon>
    </lineage>
</organism>
<dbReference type="SUPFAM" id="SSF53955">
    <property type="entry name" value="Lysozyme-like"/>
    <property type="match status" value="1"/>
</dbReference>
<feature type="coiled-coil region" evidence="1">
    <location>
        <begin position="181"/>
        <end position="215"/>
    </location>
</feature>
<keyword evidence="2" id="KW-0732">Signal</keyword>
<keyword evidence="1" id="KW-0175">Coiled coil</keyword>
<evidence type="ECO:0000313" key="5">
    <source>
        <dbReference type="Proteomes" id="UP000177360"/>
    </source>
</evidence>
<evidence type="ECO:0000256" key="2">
    <source>
        <dbReference type="SAM" id="SignalP"/>
    </source>
</evidence>
<dbReference type="Gene3D" id="6.10.250.3150">
    <property type="match status" value="1"/>
</dbReference>
<evidence type="ECO:0000259" key="3">
    <source>
        <dbReference type="Pfam" id="PF13406"/>
    </source>
</evidence>
<accession>A0A1G2E4U0</accession>
<sequence>MLLKIFKIASLIVFCLAFILPNSIFAEEDIEQKCLQLAEKGCESVGSADCRKNLEQCEVYYKEKSDKIESDISKTQGEKQTVKNKIYTLSQKIKNLNYQIYQSNLVINDLNIQVEDTQSSIIKTSLKIKGSTLKLAEILRDIYVEDQKSILEILFSERRISGFFENLAALIALDSKSKNILSDIKVLKTNLESQKESLDQEKTDLERTVKIQTLQKNESDKTKKDQEYYLQLTEGEYQKQLIQKTEIQKKASEIRARIFELIGVSKAPTFGEAYEIAKYVESAVGIRPAFLLAILTQESNMGKNVGQCYLKNEVTGEGIVAYSGKVVLRVMKPTRDISPFISICKDLGRDPFNTPVSCPMSFGYGGAMGPAQFIPSTWVLFVDKIKSIIGKPGDPWNIKDAFLAAGLYLADAGAKAQTYKSEWNGSLRYFSGGLNMQYKFYADSVMKIASQYEEDIKALEAQK</sequence>
<dbReference type="Proteomes" id="UP000177360">
    <property type="component" value="Unassembled WGS sequence"/>
</dbReference>
<dbReference type="EMBL" id="MHLZ01000005">
    <property type="protein sequence ID" value="OGZ20281.1"/>
    <property type="molecule type" value="Genomic_DNA"/>
</dbReference>
<dbReference type="Gene3D" id="1.10.530.10">
    <property type="match status" value="1"/>
</dbReference>
<evidence type="ECO:0000313" key="4">
    <source>
        <dbReference type="EMBL" id="OGZ20281.1"/>
    </source>
</evidence>
<proteinExistence type="predicted"/>
<comment type="caution">
    <text evidence="4">The sequence shown here is derived from an EMBL/GenBank/DDBJ whole genome shotgun (WGS) entry which is preliminary data.</text>
</comment>
<protein>
    <recommendedName>
        <fullName evidence="3">Transglycosylase SLT domain-containing protein</fullName>
    </recommendedName>
</protein>
<dbReference type="AlphaFoldDB" id="A0A1G2E4U0"/>
<reference evidence="4 5" key="1">
    <citation type="journal article" date="2016" name="Nat. Commun.">
        <title>Thousands of microbial genomes shed light on interconnected biogeochemical processes in an aquifer system.</title>
        <authorList>
            <person name="Anantharaman K."/>
            <person name="Brown C.T."/>
            <person name="Hug L.A."/>
            <person name="Sharon I."/>
            <person name="Castelle C.J."/>
            <person name="Probst A.J."/>
            <person name="Thomas B.C."/>
            <person name="Singh A."/>
            <person name="Wilkins M.J."/>
            <person name="Karaoz U."/>
            <person name="Brodie E.L."/>
            <person name="Williams K.H."/>
            <person name="Hubbard S.S."/>
            <person name="Banfield J.F."/>
        </authorList>
    </citation>
    <scope>NUCLEOTIDE SEQUENCE [LARGE SCALE GENOMIC DNA]</scope>
</reference>
<name>A0A1G2E4U0_9BACT</name>